<feature type="compositionally biased region" description="Basic and acidic residues" evidence="1">
    <location>
        <begin position="70"/>
        <end position="79"/>
    </location>
</feature>
<protein>
    <submittedName>
        <fullName evidence="2">Uncharacterized protein</fullName>
    </submittedName>
</protein>
<evidence type="ECO:0000256" key="1">
    <source>
        <dbReference type="SAM" id="MobiDB-lite"/>
    </source>
</evidence>
<dbReference type="Proteomes" id="UP000311382">
    <property type="component" value="Unassembled WGS sequence"/>
</dbReference>
<reference evidence="2 3" key="1">
    <citation type="submission" date="2019-03" db="EMBL/GenBank/DDBJ databases">
        <title>Rhodosporidium diobovatum UCD-FST 08-225 genome sequencing, assembly, and annotation.</title>
        <authorList>
            <person name="Fakankun I.U."/>
            <person name="Fristensky B."/>
            <person name="Levin D.B."/>
        </authorList>
    </citation>
    <scope>NUCLEOTIDE SEQUENCE [LARGE SCALE GENOMIC DNA]</scope>
    <source>
        <strain evidence="2 3">UCD-FST 08-225</strain>
    </source>
</reference>
<gene>
    <name evidence="2" type="ORF">DMC30DRAFT_93427</name>
</gene>
<feature type="region of interest" description="Disordered" evidence="1">
    <location>
        <begin position="565"/>
        <end position="590"/>
    </location>
</feature>
<name>A0A5C5G1C6_9BASI</name>
<dbReference type="EMBL" id="SOZI01000018">
    <property type="protein sequence ID" value="TNY22888.1"/>
    <property type="molecule type" value="Genomic_DNA"/>
</dbReference>
<organism evidence="2 3">
    <name type="scientific">Rhodotorula diobovata</name>
    <dbReference type="NCBI Taxonomy" id="5288"/>
    <lineage>
        <taxon>Eukaryota</taxon>
        <taxon>Fungi</taxon>
        <taxon>Dikarya</taxon>
        <taxon>Basidiomycota</taxon>
        <taxon>Pucciniomycotina</taxon>
        <taxon>Microbotryomycetes</taxon>
        <taxon>Sporidiobolales</taxon>
        <taxon>Sporidiobolaceae</taxon>
        <taxon>Rhodotorula</taxon>
    </lineage>
</organism>
<dbReference type="AlphaFoldDB" id="A0A5C5G1C6"/>
<comment type="caution">
    <text evidence="2">The sequence shown here is derived from an EMBL/GenBank/DDBJ whole genome shotgun (WGS) entry which is preliminary data.</text>
</comment>
<feature type="compositionally biased region" description="Low complexity" evidence="1">
    <location>
        <begin position="321"/>
        <end position="330"/>
    </location>
</feature>
<accession>A0A5C5G1C6</accession>
<feature type="compositionally biased region" description="Basic and acidic residues" evidence="1">
    <location>
        <begin position="735"/>
        <end position="749"/>
    </location>
</feature>
<feature type="region of interest" description="Disordered" evidence="1">
    <location>
        <begin position="662"/>
        <end position="689"/>
    </location>
</feature>
<keyword evidence="3" id="KW-1185">Reference proteome</keyword>
<sequence length="755" mass="81597">MASGQARIDSSSLCNTAKGGADGASASGESAPTIKACCQQGAPPEDDVGEKPPPRTTHRQYLAEPAPLHEPLKAVEERSLTPPLPVRSPYANLPSKSMVDLSRARRNSSTSTSPLDSHYPFLSPFSISSNVVGSTATRVDESQPVASWPSPDAYSFASVPRCTCPKPPGEQCQGPCTHTSLSSSLSRAMRPRSLSSSKVIHLEVGLVNSLADFLEEDGATLEAIRGASGVLSLYLKDKPVTRRIVCCGTASTLNKARQLLDAKLSQTPFRVVFALRVPHDTPLSHVLSLYPIPRGPAAEGAPPRPQLRRFICHAPALQPTLSSPVSPSLPRAAREASDSPITPSSSPSSKVFDSPVAPQVSPGSPLTTPLTTPVSSRHQGADSYFAARPGLPSPSGSASSVPLVGDCSGISPLTSTALPAIGSFVANREAYIAALVDELESQCTHRNIVRVKVFVGVQGWLRDDEKVHNDEQIYIAELEQLPLPTTWPFRSPSFTTALSEAEAHALLDRVRASRDGFVCTRQTSQVRMTLLDKCRPMYYVASADVKVRPPLSPSLSSLLTLELPRPCTAGRRPPQGTRRLDRQRHAVPQKVHDAAEHAVLAVAGRTWHRRRGGRGAGHEGRDRPALQGPRRQGGDVAVGRAVQGDAARDMGCRPRRRLCRQRRARQDALRPEPDAHQVGGEGEVAERHHARNAHRVARRRLDLAHVGGVPLVARPQRRAVRRQRRLVQARLGPRQGREARGRARRLGDRGRRRVA</sequence>
<feature type="compositionally biased region" description="Basic and acidic residues" evidence="1">
    <location>
        <begin position="664"/>
        <end position="675"/>
    </location>
</feature>
<feature type="region of interest" description="Disordered" evidence="1">
    <location>
        <begin position="1"/>
        <end position="115"/>
    </location>
</feature>
<evidence type="ECO:0000313" key="3">
    <source>
        <dbReference type="Proteomes" id="UP000311382"/>
    </source>
</evidence>
<proteinExistence type="predicted"/>
<feature type="region of interest" description="Disordered" evidence="1">
    <location>
        <begin position="321"/>
        <end position="379"/>
    </location>
</feature>
<feature type="region of interest" description="Disordered" evidence="1">
    <location>
        <begin position="728"/>
        <end position="755"/>
    </location>
</feature>
<feature type="region of interest" description="Disordered" evidence="1">
    <location>
        <begin position="607"/>
        <end position="649"/>
    </location>
</feature>
<feature type="compositionally biased region" description="Low complexity" evidence="1">
    <location>
        <begin position="338"/>
        <end position="376"/>
    </location>
</feature>
<feature type="compositionally biased region" description="Basic and acidic residues" evidence="1">
    <location>
        <begin position="578"/>
        <end position="590"/>
    </location>
</feature>
<evidence type="ECO:0000313" key="2">
    <source>
        <dbReference type="EMBL" id="TNY22888.1"/>
    </source>
</evidence>